<dbReference type="Gene3D" id="3.40.190.10">
    <property type="entry name" value="Periplasmic binding protein-like II"/>
    <property type="match status" value="2"/>
</dbReference>
<sequence length="444" mass="48927">MMRKSLGALLLAAVAATMLSACSTGQGSTESSGNGGASGGVTTIEFWAAPNPTQQAYWQEMAKAYESEHSNVKINVSAIKESPTSEASIQSAIAAKSAPTMSENINRGFGAQLADSKALVPLDTLDGFQDIVKERNMNSTIEPWKFADGHQYVLPIYSNAMLFGWRLDVLKELGYNEPPQTYSEIVELTKKLKDKYGDQKYLWAKADLADPTAWKRWFDFYMLYNAASGGNKFIEGSRFTGDRKAGEEVLAFMDDLRKANGLLARQVTDPFENGVGVFTDVGPWTFTTWKEKYPNLKYGDNFALTMPPVPDGMDPKDSKTFADTKGLVIYASATKEQQAAAIDFIKWVYSDAANDAKWFEQTNLPPARDDLKTNDSFKAILDKQPELKPYAENVPNAIPPMDNAKYNDLQTIIGTEAFNKVVKGQISPAEGWANMQKAIEGALQ</sequence>
<dbReference type="PROSITE" id="PS51257">
    <property type="entry name" value="PROKAR_LIPOPROTEIN"/>
    <property type="match status" value="1"/>
</dbReference>
<protein>
    <submittedName>
        <fullName evidence="2">Sugar ABC transporter substrate-binding protein</fullName>
    </submittedName>
</protein>
<dbReference type="InterPro" id="IPR006059">
    <property type="entry name" value="SBP"/>
</dbReference>
<gene>
    <name evidence="2" type="ORF">J2TS6_46800</name>
</gene>
<dbReference type="PANTHER" id="PTHR43649:SF13">
    <property type="entry name" value="CARBOHYDRATE ABC TRANSPORTER SUBSTRATE-BINDING PROTEIN"/>
    <property type="match status" value="1"/>
</dbReference>
<name>A0A919XKP9_9BACL</name>
<dbReference type="AlphaFoldDB" id="A0A919XKP9"/>
<dbReference type="Proteomes" id="UP000679779">
    <property type="component" value="Unassembled WGS sequence"/>
</dbReference>
<evidence type="ECO:0000313" key="2">
    <source>
        <dbReference type="EMBL" id="GIO33539.1"/>
    </source>
</evidence>
<keyword evidence="1" id="KW-0732">Signal</keyword>
<dbReference type="SUPFAM" id="SSF53850">
    <property type="entry name" value="Periplasmic binding protein-like II"/>
    <property type="match status" value="1"/>
</dbReference>
<comment type="caution">
    <text evidence="2">The sequence shown here is derived from an EMBL/GenBank/DDBJ whole genome shotgun (WGS) entry which is preliminary data.</text>
</comment>
<feature type="signal peptide" evidence="1">
    <location>
        <begin position="1"/>
        <end position="23"/>
    </location>
</feature>
<dbReference type="InterPro" id="IPR050490">
    <property type="entry name" value="Bact_solute-bd_prot1"/>
</dbReference>
<evidence type="ECO:0000313" key="3">
    <source>
        <dbReference type="Proteomes" id="UP000679779"/>
    </source>
</evidence>
<feature type="chain" id="PRO_5039148661" evidence="1">
    <location>
        <begin position="24"/>
        <end position="444"/>
    </location>
</feature>
<dbReference type="EMBL" id="BORQ01000006">
    <property type="protein sequence ID" value="GIO33539.1"/>
    <property type="molecule type" value="Genomic_DNA"/>
</dbReference>
<dbReference type="Pfam" id="PF01547">
    <property type="entry name" value="SBP_bac_1"/>
    <property type="match status" value="1"/>
</dbReference>
<accession>A0A919XKP9</accession>
<keyword evidence="3" id="KW-1185">Reference proteome</keyword>
<reference evidence="2" key="1">
    <citation type="submission" date="2021-03" db="EMBL/GenBank/DDBJ databases">
        <title>Antimicrobial resistance genes in bacteria isolated from Japanese honey, and their potential for conferring macrolide and lincosamide resistance in the American foulbrood pathogen Paenibacillus larvae.</title>
        <authorList>
            <person name="Okamoto M."/>
            <person name="Kumagai M."/>
            <person name="Kanamori H."/>
            <person name="Takamatsu D."/>
        </authorList>
    </citation>
    <scope>NUCLEOTIDE SEQUENCE</scope>
    <source>
        <strain evidence="2">J2TS6</strain>
    </source>
</reference>
<evidence type="ECO:0000256" key="1">
    <source>
        <dbReference type="SAM" id="SignalP"/>
    </source>
</evidence>
<proteinExistence type="predicted"/>
<organism evidence="2 3">
    <name type="scientific">Paenibacillus albilobatus</name>
    <dbReference type="NCBI Taxonomy" id="2716884"/>
    <lineage>
        <taxon>Bacteria</taxon>
        <taxon>Bacillati</taxon>
        <taxon>Bacillota</taxon>
        <taxon>Bacilli</taxon>
        <taxon>Bacillales</taxon>
        <taxon>Paenibacillaceae</taxon>
        <taxon>Paenibacillus</taxon>
    </lineage>
</organism>
<dbReference type="PANTHER" id="PTHR43649">
    <property type="entry name" value="ARABINOSE-BINDING PROTEIN-RELATED"/>
    <property type="match status" value="1"/>
</dbReference>